<keyword evidence="5" id="KW-1185">Reference proteome</keyword>
<dbReference type="AlphaFoldDB" id="A0A1T2KU70"/>
<evidence type="ECO:0000313" key="4">
    <source>
        <dbReference type="EMBL" id="OOZ36403.1"/>
    </source>
</evidence>
<sequence>MDRFDRIFDLHKLLSASRLPVPRQRIEQELECSRATAKRIIEAMRLYLNAPIKYDRQRNGYYYDPGEGEMFELPGVWFNASELFALLSVQQLLREVQPGLLERQLAPLKERIDQLLKAQHAGGDLDKRIRILRAASRPAGPAFQPIAGALAQGKRLVIDHYNRDRDGTIRREISPLRLVHYRDNWYLDAWCHLRNELRTFSLDAISSTKPTEKPTKNISDKALDDHFSSAYDIFSGSARKTAVLRFAPQRARWVAAEQWHPQQKSSWLEDDRYELSIPYSKTPELISDILKYGADVEVAAPPELRREVARQLQEALGKYK</sequence>
<feature type="domain" description="Helix-turn-helix type 11" evidence="1">
    <location>
        <begin position="6"/>
        <end position="61"/>
    </location>
</feature>
<dbReference type="Pfam" id="PF13280">
    <property type="entry name" value="WYL"/>
    <property type="match status" value="1"/>
</dbReference>
<dbReference type="InterPro" id="IPR051534">
    <property type="entry name" value="CBASS_pafABC_assoc_protein"/>
</dbReference>
<dbReference type="PROSITE" id="PS52050">
    <property type="entry name" value="WYL"/>
    <property type="match status" value="1"/>
</dbReference>
<evidence type="ECO:0000259" key="2">
    <source>
        <dbReference type="Pfam" id="PF13280"/>
    </source>
</evidence>
<gene>
    <name evidence="4" type="ORF">BOW51_07410</name>
</gene>
<dbReference type="PANTHER" id="PTHR34580:SF3">
    <property type="entry name" value="PROTEIN PAFB"/>
    <property type="match status" value="1"/>
</dbReference>
<organism evidence="4 5">
    <name type="scientific">Solemya velesiana gill symbiont</name>
    <dbReference type="NCBI Taxonomy" id="1918948"/>
    <lineage>
        <taxon>Bacteria</taxon>
        <taxon>Pseudomonadati</taxon>
        <taxon>Pseudomonadota</taxon>
        <taxon>Gammaproteobacteria</taxon>
        <taxon>sulfur-oxidizing symbionts</taxon>
    </lineage>
</organism>
<feature type="domain" description="WYL" evidence="2">
    <location>
        <begin position="142"/>
        <end position="209"/>
    </location>
</feature>
<dbReference type="RefSeq" id="WP_078487232.1">
    <property type="nucleotide sequence ID" value="NZ_MPRJ01000041.1"/>
</dbReference>
<dbReference type="Pfam" id="PF08279">
    <property type="entry name" value="HTH_11"/>
    <property type="match status" value="1"/>
</dbReference>
<evidence type="ECO:0000259" key="1">
    <source>
        <dbReference type="Pfam" id="PF08279"/>
    </source>
</evidence>
<name>A0A1T2KU70_9GAMM</name>
<dbReference type="InterPro" id="IPR013196">
    <property type="entry name" value="HTH_11"/>
</dbReference>
<dbReference type="InterPro" id="IPR026881">
    <property type="entry name" value="WYL_dom"/>
</dbReference>
<accession>A0A1T2KU70</accession>
<protein>
    <submittedName>
        <fullName evidence="4">Transcriptional regulator</fullName>
    </submittedName>
</protein>
<dbReference type="InterPro" id="IPR057727">
    <property type="entry name" value="WCX_dom"/>
</dbReference>
<dbReference type="Pfam" id="PF25583">
    <property type="entry name" value="WCX"/>
    <property type="match status" value="1"/>
</dbReference>
<dbReference type="Proteomes" id="UP000190896">
    <property type="component" value="Unassembled WGS sequence"/>
</dbReference>
<evidence type="ECO:0000259" key="3">
    <source>
        <dbReference type="Pfam" id="PF25583"/>
    </source>
</evidence>
<reference evidence="4 5" key="1">
    <citation type="submission" date="2016-11" db="EMBL/GenBank/DDBJ databases">
        <title>Mixed transmission modes and dynamic genome evolution in an obligate animal-bacterial symbiosis.</title>
        <authorList>
            <person name="Russell S.L."/>
            <person name="Corbett-Detig R.B."/>
            <person name="Cavanaugh C.M."/>
        </authorList>
    </citation>
    <scope>NUCLEOTIDE SEQUENCE [LARGE SCALE GENOMIC DNA]</scope>
    <source>
        <strain evidence="4">Se-Cadez</strain>
    </source>
</reference>
<evidence type="ECO:0000313" key="5">
    <source>
        <dbReference type="Proteomes" id="UP000190896"/>
    </source>
</evidence>
<dbReference type="EMBL" id="MPRJ01000041">
    <property type="protein sequence ID" value="OOZ36403.1"/>
    <property type="molecule type" value="Genomic_DNA"/>
</dbReference>
<comment type="caution">
    <text evidence="4">The sequence shown here is derived from an EMBL/GenBank/DDBJ whole genome shotgun (WGS) entry which is preliminary data.</text>
</comment>
<dbReference type="OrthoDB" id="9807255at2"/>
<proteinExistence type="predicted"/>
<feature type="domain" description="WCX" evidence="3">
    <location>
        <begin position="241"/>
        <end position="316"/>
    </location>
</feature>
<dbReference type="PANTHER" id="PTHR34580">
    <property type="match status" value="1"/>
</dbReference>